<keyword evidence="1" id="KW-0175">Coiled coil</keyword>
<proteinExistence type="predicted"/>
<dbReference type="PANTHER" id="PTHR35970">
    <property type="entry name" value="SODIUM CHANNEL AND CLATHRIN LINKER 1"/>
    <property type="match status" value="1"/>
</dbReference>
<evidence type="ECO:0000256" key="1">
    <source>
        <dbReference type="SAM" id="Coils"/>
    </source>
</evidence>
<feature type="coiled-coil region" evidence="1">
    <location>
        <begin position="271"/>
        <end position="298"/>
    </location>
</feature>
<dbReference type="GO" id="GO:0060271">
    <property type="term" value="P:cilium assembly"/>
    <property type="evidence" value="ECO:0007669"/>
    <property type="project" value="TreeGrafter"/>
</dbReference>
<evidence type="ECO:0000256" key="2">
    <source>
        <dbReference type="SAM" id="MobiDB-lite"/>
    </source>
</evidence>
<dbReference type="GO" id="GO:0005814">
    <property type="term" value="C:centriole"/>
    <property type="evidence" value="ECO:0007669"/>
    <property type="project" value="TreeGrafter"/>
</dbReference>
<feature type="region of interest" description="Disordered" evidence="2">
    <location>
        <begin position="226"/>
        <end position="249"/>
    </location>
</feature>
<feature type="coiled-coil region" evidence="1">
    <location>
        <begin position="41"/>
        <end position="82"/>
    </location>
</feature>
<evidence type="ECO:0000313" key="3">
    <source>
        <dbReference type="Ensembl" id="ENSCPVP00000024973.1"/>
    </source>
</evidence>
<dbReference type="Ensembl" id="ENSCPVT00000024513.1">
    <property type="protein sequence ID" value="ENSCPVP00000024973.1"/>
    <property type="gene ID" value="ENSCPVG00000002406.2"/>
</dbReference>
<reference evidence="3" key="1">
    <citation type="submission" date="2020-02" db="EMBL/GenBank/DDBJ databases">
        <authorList>
            <person name="Enbody D E."/>
            <person name="Pettersson E M."/>
        </authorList>
    </citation>
    <scope>NUCLEOTIDE SEQUENCE [LARGE SCALE GENOMIC DNA]</scope>
</reference>
<keyword evidence="4" id="KW-1185">Reference proteome</keyword>
<feature type="coiled-coil region" evidence="1">
    <location>
        <begin position="565"/>
        <end position="641"/>
    </location>
</feature>
<name>A0A8U8AKK5_GEOPR</name>
<evidence type="ECO:0000313" key="4">
    <source>
        <dbReference type="Proteomes" id="UP000694382"/>
    </source>
</evidence>
<protein>
    <submittedName>
        <fullName evidence="3">Sodium channel and clathrin linker 1</fullName>
    </submittedName>
</protein>
<dbReference type="GO" id="GO:0045162">
    <property type="term" value="P:clustering of voltage-gated sodium channels"/>
    <property type="evidence" value="ECO:0007669"/>
    <property type="project" value="InterPro"/>
</dbReference>
<feature type="coiled-coil region" evidence="1">
    <location>
        <begin position="327"/>
        <end position="513"/>
    </location>
</feature>
<sequence length="770" mass="88783">MALGHCETSEVLRITAEQEHALGGDGTSRSRMMDQSLSALITEYGKQVEEMREQLQLYQAQMGGMKKKLEEVTKENERLHAELKEPLEKQLEALPYVHLETDIPADEGTVRTLQEELRVAKQERDQAVERWQTLSQEHDRLQQQYQERLTRTHVLIAERKKQSDQLSSIQQLTRQLHVTNQQFLQTVTEQDVELEQLRKQLRQAKIDGQAANAKLEEMVALKEKLQSQLERKEEDRMSAQERETASDKRLQQMQSNIKQLEIRLCVAVQDAEQLRTEKVALEEQIRELQAKSANLESETYDAVAKVQDCIQLLEEANLQKSQALFGEKQKEEEIKKLQDEMSQLAENTAARIRKEVDTAKKQCNMQVSRLTEEVSALQMECAEKQSRIERAIREKRAVEEELEKIYREHREHESDSRKLEQLHQKCLLAEAAKDDLQRSLQVTQNKLKQLEMNSEEEKSRCQEVICKLQSTLDSEREKSSFVSEQRLKLQQENERLQNEMEGLRKLAGEAQKKAKIKISTMEHEHAVKEHGYEARLREMEDTSHKSTTELRRLLVAQQKATNRWKEETKNLTETAEARISKLKSELRQQKLRSQELISQLEIANEKVTEDETLMMEYREYIDRLQRRLSQAEQRAATASQQFPVLVKEFHGLLRQPQHFGHFQRLNEGVELVLQLLELLLAEADPVGLLLVLIHAVERVHVGRKGGVLNPIPVLLSWAFTQSLSVRFLGGAVLGTVGLELHLVVLCQDGLHLQAAVEGAGDVKGCSAVLH</sequence>
<organism evidence="3 4">
    <name type="scientific">Geospiza parvula</name>
    <name type="common">Small tree-finch</name>
    <name type="synonym">Camarhynchus parvulus</name>
    <dbReference type="NCBI Taxonomy" id="87175"/>
    <lineage>
        <taxon>Eukaryota</taxon>
        <taxon>Metazoa</taxon>
        <taxon>Chordata</taxon>
        <taxon>Craniata</taxon>
        <taxon>Vertebrata</taxon>
        <taxon>Euteleostomi</taxon>
        <taxon>Archelosauria</taxon>
        <taxon>Archosauria</taxon>
        <taxon>Dinosauria</taxon>
        <taxon>Saurischia</taxon>
        <taxon>Theropoda</taxon>
        <taxon>Coelurosauria</taxon>
        <taxon>Aves</taxon>
        <taxon>Neognathae</taxon>
        <taxon>Neoaves</taxon>
        <taxon>Telluraves</taxon>
        <taxon>Australaves</taxon>
        <taxon>Passeriformes</taxon>
        <taxon>Thraupidae</taxon>
        <taxon>Camarhynchus</taxon>
    </lineage>
</organism>
<reference evidence="3" key="2">
    <citation type="submission" date="2025-08" db="UniProtKB">
        <authorList>
            <consortium name="Ensembl"/>
        </authorList>
    </citation>
    <scope>IDENTIFICATION</scope>
</reference>
<reference evidence="3" key="3">
    <citation type="submission" date="2025-09" db="UniProtKB">
        <authorList>
            <consortium name="Ensembl"/>
        </authorList>
    </citation>
    <scope>IDENTIFICATION</scope>
</reference>
<feature type="coiled-coil region" evidence="1">
    <location>
        <begin position="110"/>
        <end position="144"/>
    </location>
</feature>
<dbReference type="Proteomes" id="UP000694382">
    <property type="component" value="Chromosome 4"/>
</dbReference>
<dbReference type="InterPro" id="IPR038911">
    <property type="entry name" value="SCLT1"/>
</dbReference>
<accession>A0A8U8AKK5</accession>
<gene>
    <name evidence="3" type="primary">SCLT1</name>
</gene>
<dbReference type="AlphaFoldDB" id="A0A8U8AKK5"/>
<dbReference type="PANTHER" id="PTHR35970:SF1">
    <property type="entry name" value="SODIUM CHANNEL AND CLATHRIN LINKER 1"/>
    <property type="match status" value="1"/>
</dbReference>